<dbReference type="InterPro" id="IPR046960">
    <property type="entry name" value="PPR_At4g14850-like_plant"/>
</dbReference>
<proteinExistence type="predicted"/>
<dbReference type="Proteomes" id="UP000251960">
    <property type="component" value="Chromosome 2"/>
</dbReference>
<gene>
    <name evidence="5" type="primary">PRL1-IFG_1</name>
    <name evidence="5" type="ORF">Zm00014a_041978</name>
</gene>
<dbReference type="GO" id="GO:0003723">
    <property type="term" value="F:RNA binding"/>
    <property type="evidence" value="ECO:0007669"/>
    <property type="project" value="InterPro"/>
</dbReference>
<dbReference type="InterPro" id="IPR011990">
    <property type="entry name" value="TPR-like_helical_dom_sf"/>
</dbReference>
<dbReference type="InterPro" id="IPR002885">
    <property type="entry name" value="PPR_rpt"/>
</dbReference>
<feature type="domain" description="At3g05675-like ankyrin-like" evidence="4">
    <location>
        <begin position="728"/>
        <end position="964"/>
    </location>
</feature>
<dbReference type="FunFam" id="1.25.40.10:FF:002149">
    <property type="entry name" value="Pentatricopeptide repeat-containing protein, chloroplastic"/>
    <property type="match status" value="1"/>
</dbReference>
<dbReference type="GO" id="GO:0016567">
    <property type="term" value="P:protein ubiquitination"/>
    <property type="evidence" value="ECO:0007669"/>
    <property type="project" value="UniProtKB-UniPathway"/>
</dbReference>
<dbReference type="Gene3D" id="1.25.40.10">
    <property type="entry name" value="Tetratricopeptide repeat domain"/>
    <property type="match status" value="3"/>
</dbReference>
<dbReference type="FunFam" id="1.25.40.10:FF:002810">
    <property type="entry name" value="Os07g0260000 protein"/>
    <property type="match status" value="1"/>
</dbReference>
<evidence type="ECO:0000259" key="4">
    <source>
        <dbReference type="Pfam" id="PF25553"/>
    </source>
</evidence>
<dbReference type="FunFam" id="1.25.40.10:FF:001549">
    <property type="entry name" value="Pentatricopeptide repeat-containing protein At3g21470"/>
    <property type="match status" value="1"/>
</dbReference>
<dbReference type="PANTHER" id="PTHR47926">
    <property type="entry name" value="PENTATRICOPEPTIDE REPEAT-CONTAINING PROTEIN"/>
    <property type="match status" value="1"/>
</dbReference>
<dbReference type="ExpressionAtlas" id="A0A3L6G3U9">
    <property type="expression patterns" value="baseline and differential"/>
</dbReference>
<evidence type="ECO:0000313" key="5">
    <source>
        <dbReference type="EMBL" id="PWZ40110.1"/>
    </source>
</evidence>
<organism evidence="5 6">
    <name type="scientific">Zea mays</name>
    <name type="common">Maize</name>
    <dbReference type="NCBI Taxonomy" id="4577"/>
    <lineage>
        <taxon>Eukaryota</taxon>
        <taxon>Viridiplantae</taxon>
        <taxon>Streptophyta</taxon>
        <taxon>Embryophyta</taxon>
        <taxon>Tracheophyta</taxon>
        <taxon>Spermatophyta</taxon>
        <taxon>Magnoliopsida</taxon>
        <taxon>Liliopsida</taxon>
        <taxon>Poales</taxon>
        <taxon>Poaceae</taxon>
        <taxon>PACMAD clade</taxon>
        <taxon>Panicoideae</taxon>
        <taxon>Andropogonodae</taxon>
        <taxon>Andropogoneae</taxon>
        <taxon>Tripsacinae</taxon>
        <taxon>Zea</taxon>
    </lineage>
</organism>
<keyword evidence="1" id="KW-0677">Repeat</keyword>
<dbReference type="AlphaFoldDB" id="A0A3L6G3U9"/>
<accession>A0A3L6G3U9</accession>
<dbReference type="PANTHER" id="PTHR47926:SF411">
    <property type="entry name" value="PENTATRICOPEPTIDE REPEAT-CONTAINING PROTEIN"/>
    <property type="match status" value="1"/>
</dbReference>
<dbReference type="UniPathway" id="UPA00143"/>
<dbReference type="InterPro" id="IPR046848">
    <property type="entry name" value="E_motif"/>
</dbReference>
<comment type="caution">
    <text evidence="5">The sequence shown here is derived from an EMBL/GenBank/DDBJ whole genome shotgun (WGS) entry which is preliminary data.</text>
</comment>
<dbReference type="NCBIfam" id="TIGR00756">
    <property type="entry name" value="PPR"/>
    <property type="match status" value="5"/>
</dbReference>
<evidence type="ECO:0000256" key="2">
    <source>
        <dbReference type="ARBA" id="ARBA00022946"/>
    </source>
</evidence>
<name>A0A3L6G3U9_MAIZE</name>
<protein>
    <submittedName>
        <fullName evidence="5">BTB/POZ domain-containing protein</fullName>
    </submittedName>
</protein>
<dbReference type="GO" id="GO:0009451">
    <property type="term" value="P:RNA modification"/>
    <property type="evidence" value="ECO:0007669"/>
    <property type="project" value="InterPro"/>
</dbReference>
<evidence type="ECO:0000256" key="3">
    <source>
        <dbReference type="PROSITE-ProRule" id="PRU00708"/>
    </source>
</evidence>
<feature type="repeat" description="PPR" evidence="3">
    <location>
        <begin position="411"/>
        <end position="445"/>
    </location>
</feature>
<sequence length="968" mass="106159">MEQELLQILRGLKSPRHLLQTHAQLLARGLSASPRLLPVLVSAAFSVSPSSPRQAAAAAILGAAGSGASTVAHNTLIERLAGIGGGGGGGGGGRGCSAADALAAYAAMRAAGVYPNGFTFTFLLRACESLRRLFLCRCVHGQIVRCGFGSDVVVQNALLNVYYKCSDPGDVGIARQVFDEMANRDVVSWNSIVGVYMSNGDAAGAMELFEAMPERNVVSWNTIVAAFTRAGDMVSARAVFDRMPIRDAISWNLMISGYATSGNVESAWSLFDIMDRKDVVSWTAMVSAYAKIGELDSARVLFDQMPDKNLVSWNAMITGYNHNLRYDDALCTFQQMMLEGRFMPDEATLVSVVSACAQLGSVEYCNWISSYISKSNTHITVALGNALVDMFAKCGDVGRAHLVFNKMKTRCTITWTTMISGFAYNGQFREALLVYNDMCREGVTLDDTVFVAALGACAHGGLLQEGWSIFNQMVEYCCIVPRMEHYGCIVDLLGRAELSEYVSTKIVEMEPFNSSYQVLVSNCSALEGRWDSVMDARRTMRDCGVEKTPVVIPAERLASALPSATVAPSLVAVREEADAAGMLDLRLLLRGAHGRCVLMELDSSVLCGCSDFFAAMAPREDAAGAGGKRLEVDGVENLDAFCAAVELMYNPDPIGCLAAAGVSRAIDVLEVCSSIMFSKGIKSCLTYIEAVPWNENEEEKLKNLFARFTFDEAMSQDILARLRPHNWKSSDDLTIQLIQSVTGSTSTVARKDMQSLVNGLLSKSSVYQKDSSGLNKESLYQICYSCLESLVDLFEEAREPTDYTGQILVVRGSKPLIERVSRQTENLSWLLDILVNNDIAEEFVELWAKQDRLIRMHEQASAMVRYELSRISAAVFIALGKGKVQCRGNVRSLVFRGWFSTMLLDFGWLQRCPKGLDLRSLEENLGRGILTLPLRQQQCLFEEWFQFYSTKGAECPNLIRAFQLGEFV</sequence>
<evidence type="ECO:0000313" key="6">
    <source>
        <dbReference type="Proteomes" id="UP000251960"/>
    </source>
</evidence>
<dbReference type="Pfam" id="PF20431">
    <property type="entry name" value="E_motif"/>
    <property type="match status" value="1"/>
</dbReference>
<feature type="repeat" description="PPR" evidence="3">
    <location>
        <begin position="247"/>
        <end position="281"/>
    </location>
</feature>
<dbReference type="Pfam" id="PF25553">
    <property type="entry name" value="BTB-POZ_ANK-like"/>
    <property type="match status" value="1"/>
</dbReference>
<dbReference type="InterPro" id="IPR058039">
    <property type="entry name" value="At3g05675-like_ankyrin"/>
</dbReference>
<reference evidence="5 6" key="1">
    <citation type="journal article" date="2018" name="Nat. Genet.">
        <title>Extensive intraspecific gene order and gene structural variations between Mo17 and other maize genomes.</title>
        <authorList>
            <person name="Sun S."/>
            <person name="Zhou Y."/>
            <person name="Chen J."/>
            <person name="Shi J."/>
            <person name="Zhao H."/>
            <person name="Zhao H."/>
            <person name="Song W."/>
            <person name="Zhang M."/>
            <person name="Cui Y."/>
            <person name="Dong X."/>
            <person name="Liu H."/>
            <person name="Ma X."/>
            <person name="Jiao Y."/>
            <person name="Wang B."/>
            <person name="Wei X."/>
            <person name="Stein J.C."/>
            <person name="Glaubitz J.C."/>
            <person name="Lu F."/>
            <person name="Yu G."/>
            <person name="Liang C."/>
            <person name="Fengler K."/>
            <person name="Li B."/>
            <person name="Rafalski A."/>
            <person name="Schnable P.S."/>
            <person name="Ware D.H."/>
            <person name="Buckler E.S."/>
            <person name="Lai J."/>
        </authorList>
    </citation>
    <scope>NUCLEOTIDE SEQUENCE [LARGE SCALE GENOMIC DNA]</scope>
    <source>
        <strain evidence="6">cv. Missouri 17</strain>
        <tissue evidence="5">Seedling</tissue>
    </source>
</reference>
<dbReference type="Pfam" id="PF13041">
    <property type="entry name" value="PPR_2"/>
    <property type="match status" value="1"/>
</dbReference>
<dbReference type="EMBL" id="NCVQ01000003">
    <property type="protein sequence ID" value="PWZ40110.1"/>
    <property type="molecule type" value="Genomic_DNA"/>
</dbReference>
<feature type="repeat" description="PPR" evidence="3">
    <location>
        <begin position="309"/>
        <end position="344"/>
    </location>
</feature>
<feature type="repeat" description="PPR" evidence="3">
    <location>
        <begin position="185"/>
        <end position="219"/>
    </location>
</feature>
<dbReference type="Pfam" id="PF01535">
    <property type="entry name" value="PPR"/>
    <property type="match status" value="6"/>
</dbReference>
<keyword evidence="2" id="KW-0809">Transit peptide</keyword>
<dbReference type="PROSITE" id="PS51375">
    <property type="entry name" value="PPR"/>
    <property type="match status" value="4"/>
</dbReference>
<evidence type="ECO:0000256" key="1">
    <source>
        <dbReference type="ARBA" id="ARBA00022737"/>
    </source>
</evidence>